<keyword evidence="2" id="KW-0805">Transcription regulation</keyword>
<dbReference type="RefSeq" id="WP_204891906.1">
    <property type="nucleotide sequence ID" value="NZ_JBHUFW010000005.1"/>
</dbReference>
<keyword evidence="3" id="KW-0238">DNA-binding</keyword>
<dbReference type="InterPro" id="IPR036388">
    <property type="entry name" value="WH-like_DNA-bd_sf"/>
</dbReference>
<evidence type="ECO:0000259" key="5">
    <source>
        <dbReference type="PROSITE" id="PS50931"/>
    </source>
</evidence>
<dbReference type="PANTHER" id="PTHR30419:SF8">
    <property type="entry name" value="NITROGEN ASSIMILATION TRANSCRIPTIONAL ACTIVATOR-RELATED"/>
    <property type="match status" value="1"/>
</dbReference>
<dbReference type="InterPro" id="IPR000847">
    <property type="entry name" value="LysR_HTH_N"/>
</dbReference>
<gene>
    <name evidence="6" type="ORF">ACFSDB_08660</name>
</gene>
<feature type="domain" description="HTH lysR-type" evidence="5">
    <location>
        <begin position="1"/>
        <end position="58"/>
    </location>
</feature>
<evidence type="ECO:0000313" key="7">
    <source>
        <dbReference type="Proteomes" id="UP001597273"/>
    </source>
</evidence>
<dbReference type="Gene3D" id="1.10.10.10">
    <property type="entry name" value="Winged helix-like DNA-binding domain superfamily/Winged helix DNA-binding domain"/>
    <property type="match status" value="1"/>
</dbReference>
<dbReference type="SUPFAM" id="SSF46785">
    <property type="entry name" value="Winged helix' DNA-binding domain"/>
    <property type="match status" value="1"/>
</dbReference>
<dbReference type="SUPFAM" id="SSF53850">
    <property type="entry name" value="Periplasmic binding protein-like II"/>
    <property type="match status" value="1"/>
</dbReference>
<dbReference type="Gene3D" id="3.40.190.290">
    <property type="match status" value="1"/>
</dbReference>
<evidence type="ECO:0000313" key="6">
    <source>
        <dbReference type="EMBL" id="MFD1863002.1"/>
    </source>
</evidence>
<accession>A0ABW4QHD5</accession>
<comment type="caution">
    <text evidence="6">The sequence shown here is derived from an EMBL/GenBank/DDBJ whole genome shotgun (WGS) entry which is preliminary data.</text>
</comment>
<evidence type="ECO:0000256" key="2">
    <source>
        <dbReference type="ARBA" id="ARBA00023015"/>
    </source>
</evidence>
<keyword evidence="4" id="KW-0804">Transcription</keyword>
<evidence type="ECO:0000256" key="4">
    <source>
        <dbReference type="ARBA" id="ARBA00023163"/>
    </source>
</evidence>
<dbReference type="PANTHER" id="PTHR30419">
    <property type="entry name" value="HTH-TYPE TRANSCRIPTIONAL REGULATOR YBHD"/>
    <property type="match status" value="1"/>
</dbReference>
<organism evidence="6 7">
    <name type="scientific">Planococcus chinensis</name>
    <dbReference type="NCBI Taxonomy" id="272917"/>
    <lineage>
        <taxon>Bacteria</taxon>
        <taxon>Bacillati</taxon>
        <taxon>Bacillota</taxon>
        <taxon>Bacilli</taxon>
        <taxon>Bacillales</taxon>
        <taxon>Caryophanaceae</taxon>
        <taxon>Planococcus</taxon>
    </lineage>
</organism>
<comment type="similarity">
    <text evidence="1">Belongs to the LysR transcriptional regulatory family.</text>
</comment>
<reference evidence="7" key="1">
    <citation type="journal article" date="2019" name="Int. J. Syst. Evol. Microbiol.">
        <title>The Global Catalogue of Microorganisms (GCM) 10K type strain sequencing project: providing services to taxonomists for standard genome sequencing and annotation.</title>
        <authorList>
            <consortium name="The Broad Institute Genomics Platform"/>
            <consortium name="The Broad Institute Genome Sequencing Center for Infectious Disease"/>
            <person name="Wu L."/>
            <person name="Ma J."/>
        </authorList>
    </citation>
    <scope>NUCLEOTIDE SEQUENCE [LARGE SCALE GENOMIC DNA]</scope>
    <source>
        <strain evidence="7">CGMCC 1.15475</strain>
    </source>
</reference>
<keyword evidence="7" id="KW-1185">Reference proteome</keyword>
<evidence type="ECO:0000256" key="1">
    <source>
        <dbReference type="ARBA" id="ARBA00009437"/>
    </source>
</evidence>
<protein>
    <submittedName>
        <fullName evidence="6">LysR family transcriptional regulator</fullName>
    </submittedName>
</protein>
<evidence type="ECO:0000256" key="3">
    <source>
        <dbReference type="ARBA" id="ARBA00023125"/>
    </source>
</evidence>
<sequence>MDIRVLRYFIAVANEETISAAAKRLHLTQPTLSRQLKELETELGTTLFVRGKRKISLTEEGLFLLKKAQEIVELADKAEADLKRPKEAIAGDIHIGAGETHAMQLIAKASRKLAVRHPDIRFHLYSGNADDIAEKLDKGLLDFGVVIEPSDKRKYDYLRLPAADVWGVLMRKDSPLAEKPSIKPADLVGQPLLVSRQTAVGNEISGWFGRDAGELNITASYNLLYNATWFVEENIGYALCIDQLINTSGTSNFCFRPLEPKLEASLNFVWKKHQAFSSAAHAFLDQVREEIARADGAG</sequence>
<dbReference type="CDD" id="cd05466">
    <property type="entry name" value="PBP2_LTTR_substrate"/>
    <property type="match status" value="1"/>
</dbReference>
<dbReference type="EMBL" id="JBHUFW010000005">
    <property type="protein sequence ID" value="MFD1863002.1"/>
    <property type="molecule type" value="Genomic_DNA"/>
</dbReference>
<dbReference type="Pfam" id="PF00126">
    <property type="entry name" value="HTH_1"/>
    <property type="match status" value="1"/>
</dbReference>
<dbReference type="Pfam" id="PF03466">
    <property type="entry name" value="LysR_substrate"/>
    <property type="match status" value="1"/>
</dbReference>
<proteinExistence type="inferred from homology"/>
<name>A0ABW4QHD5_9BACL</name>
<dbReference type="PRINTS" id="PR00039">
    <property type="entry name" value="HTHLYSR"/>
</dbReference>
<dbReference type="InterPro" id="IPR036390">
    <property type="entry name" value="WH_DNA-bd_sf"/>
</dbReference>
<dbReference type="InterPro" id="IPR050950">
    <property type="entry name" value="HTH-type_LysR_regulators"/>
</dbReference>
<dbReference type="InterPro" id="IPR005119">
    <property type="entry name" value="LysR_subst-bd"/>
</dbReference>
<dbReference type="PROSITE" id="PS50931">
    <property type="entry name" value="HTH_LYSR"/>
    <property type="match status" value="1"/>
</dbReference>
<dbReference type="Proteomes" id="UP001597273">
    <property type="component" value="Unassembled WGS sequence"/>
</dbReference>